<dbReference type="PROSITE" id="PS50894">
    <property type="entry name" value="HPT"/>
    <property type="match status" value="1"/>
</dbReference>
<feature type="compositionally biased region" description="Basic and acidic residues" evidence="3">
    <location>
        <begin position="101"/>
        <end position="110"/>
    </location>
</feature>
<organism evidence="5 6">
    <name type="scientific">Candidatus Thiomargarita nelsonii</name>
    <dbReference type="NCBI Taxonomy" id="1003181"/>
    <lineage>
        <taxon>Bacteria</taxon>
        <taxon>Pseudomonadati</taxon>
        <taxon>Pseudomonadota</taxon>
        <taxon>Gammaproteobacteria</taxon>
        <taxon>Thiotrichales</taxon>
        <taxon>Thiotrichaceae</taxon>
        <taxon>Thiomargarita</taxon>
    </lineage>
</organism>
<evidence type="ECO:0000256" key="1">
    <source>
        <dbReference type="ARBA" id="ARBA00023012"/>
    </source>
</evidence>
<comment type="caution">
    <text evidence="5">The sequence shown here is derived from an EMBL/GenBank/DDBJ whole genome shotgun (WGS) entry which is preliminary data.</text>
</comment>
<keyword evidence="1" id="KW-0902">Two-component regulatory system</keyword>
<sequence length="317" mass="35616">MKGAANILGIKAIANIAHPLEDSLEYLATNHLVPPKALTDMMVEAADCLENMVETLFTVQPETPPEAFSVLKSVVDWANRIDKGEVDAEPIPSPVVESTDQEEKTEEKTEVSPAPKITTAALGTPEQFLKVPTTTIDELMRLVGELSISVGQIQDKLKHLMLSTHNLSDHNLVLQQRSFELEELVDVRGVTGVERGYQKVANNEEDFDPLEFEDYNELHSVAHSFIESIADNRELGMSIRDDIMELETMFVQQERLNKDFQTNILEPTDDRLAVWGRFDDCTGIYCTFYPVYHPCGLRQFTADESAFGRNRLASDDQ</sequence>
<dbReference type="SUPFAM" id="SSF47226">
    <property type="entry name" value="Histidine-containing phosphotransfer domain, HPT domain"/>
    <property type="match status" value="1"/>
</dbReference>
<gene>
    <name evidence="5" type="ORF">THIOM_001231</name>
</gene>
<comment type="caution">
    <text evidence="2">Lacks conserved residue(s) required for the propagation of feature annotation.</text>
</comment>
<feature type="domain" description="HPt" evidence="4">
    <location>
        <begin position="1"/>
        <end position="56"/>
    </location>
</feature>
<dbReference type="AlphaFoldDB" id="A0A176S4S5"/>
<keyword evidence="5" id="KW-0418">Kinase</keyword>
<name>A0A176S4S5_9GAMM</name>
<keyword evidence="5" id="KW-0808">Transferase</keyword>
<dbReference type="PANTHER" id="PTHR43395">
    <property type="entry name" value="SENSOR HISTIDINE KINASE CHEA"/>
    <property type="match status" value="1"/>
</dbReference>
<protein>
    <submittedName>
        <fullName evidence="5">Chemotaxis protein histidine kinase-like kinase</fullName>
    </submittedName>
</protein>
<dbReference type="GO" id="GO:0005737">
    <property type="term" value="C:cytoplasm"/>
    <property type="evidence" value="ECO:0007669"/>
    <property type="project" value="InterPro"/>
</dbReference>
<evidence type="ECO:0000313" key="6">
    <source>
        <dbReference type="Proteomes" id="UP000076962"/>
    </source>
</evidence>
<evidence type="ECO:0000313" key="5">
    <source>
        <dbReference type="EMBL" id="OAD22947.1"/>
    </source>
</evidence>
<evidence type="ECO:0000256" key="3">
    <source>
        <dbReference type="SAM" id="MobiDB-lite"/>
    </source>
</evidence>
<dbReference type="InterPro" id="IPR036641">
    <property type="entry name" value="HPT_dom_sf"/>
</dbReference>
<proteinExistence type="predicted"/>
<dbReference type="EMBL" id="LUTY01000643">
    <property type="protein sequence ID" value="OAD22947.1"/>
    <property type="molecule type" value="Genomic_DNA"/>
</dbReference>
<reference evidence="5 6" key="1">
    <citation type="submission" date="2016-05" db="EMBL/GenBank/DDBJ databases">
        <title>Single-cell genome of chain-forming Candidatus Thiomargarita nelsonii and comparison to other large sulfur-oxidizing bacteria.</title>
        <authorList>
            <person name="Winkel M."/>
            <person name="Salman V."/>
            <person name="Woyke T."/>
            <person name="Schulz-Vogt H."/>
            <person name="Richter M."/>
            <person name="Flood B."/>
            <person name="Bailey J."/>
            <person name="Amann R."/>
            <person name="Mussmann M."/>
        </authorList>
    </citation>
    <scope>NUCLEOTIDE SEQUENCE [LARGE SCALE GENOMIC DNA]</scope>
    <source>
        <strain evidence="5 6">THI036</strain>
    </source>
</reference>
<dbReference type="GO" id="GO:0006935">
    <property type="term" value="P:chemotaxis"/>
    <property type="evidence" value="ECO:0007669"/>
    <property type="project" value="InterPro"/>
</dbReference>
<dbReference type="InterPro" id="IPR051315">
    <property type="entry name" value="Bact_Chemotaxis_CheA"/>
</dbReference>
<dbReference type="Gene3D" id="1.20.120.160">
    <property type="entry name" value="HPT domain"/>
    <property type="match status" value="1"/>
</dbReference>
<dbReference type="Proteomes" id="UP000076962">
    <property type="component" value="Unassembled WGS sequence"/>
</dbReference>
<evidence type="ECO:0000259" key="4">
    <source>
        <dbReference type="PROSITE" id="PS50894"/>
    </source>
</evidence>
<dbReference type="InterPro" id="IPR004105">
    <property type="entry name" value="CheA-like_dim"/>
</dbReference>
<dbReference type="GO" id="GO:0000155">
    <property type="term" value="F:phosphorelay sensor kinase activity"/>
    <property type="evidence" value="ECO:0007669"/>
    <property type="project" value="InterPro"/>
</dbReference>
<feature type="region of interest" description="Disordered" evidence="3">
    <location>
        <begin position="86"/>
        <end position="113"/>
    </location>
</feature>
<dbReference type="InterPro" id="IPR008207">
    <property type="entry name" value="Sig_transdc_His_kin_Hpt_dom"/>
</dbReference>
<accession>A0A176S4S5</accession>
<dbReference type="PANTHER" id="PTHR43395:SF10">
    <property type="entry name" value="CHEMOTAXIS PROTEIN CHEA"/>
    <property type="match status" value="1"/>
</dbReference>
<dbReference type="SMART" id="SM01231">
    <property type="entry name" value="H-kinase_dim"/>
    <property type="match status" value="1"/>
</dbReference>
<keyword evidence="6" id="KW-1185">Reference proteome</keyword>
<evidence type="ECO:0000256" key="2">
    <source>
        <dbReference type="PROSITE-ProRule" id="PRU00110"/>
    </source>
</evidence>